<evidence type="ECO:0000256" key="5">
    <source>
        <dbReference type="ARBA" id="ARBA00023040"/>
    </source>
</evidence>
<evidence type="ECO:0000256" key="2">
    <source>
        <dbReference type="ARBA" id="ARBA00022475"/>
    </source>
</evidence>
<feature type="transmembrane region" description="Helical" evidence="10">
    <location>
        <begin position="159"/>
        <end position="182"/>
    </location>
</feature>
<dbReference type="Proteomes" id="UP001159405">
    <property type="component" value="Unassembled WGS sequence"/>
</dbReference>
<keyword evidence="5" id="KW-0297">G-protein coupled receptor</keyword>
<keyword evidence="3 10" id="KW-0812">Transmembrane</keyword>
<dbReference type="SUPFAM" id="SSF81321">
    <property type="entry name" value="Family A G protein-coupled receptor-like"/>
    <property type="match status" value="1"/>
</dbReference>
<feature type="transmembrane region" description="Helical" evidence="10">
    <location>
        <begin position="488"/>
        <end position="508"/>
    </location>
</feature>
<dbReference type="InterPro" id="IPR000276">
    <property type="entry name" value="GPCR_Rhodpsn"/>
</dbReference>
<feature type="region of interest" description="Disordered" evidence="9">
    <location>
        <begin position="291"/>
        <end position="310"/>
    </location>
</feature>
<evidence type="ECO:0000256" key="8">
    <source>
        <dbReference type="ARBA" id="ARBA00023224"/>
    </source>
</evidence>
<evidence type="ECO:0000256" key="1">
    <source>
        <dbReference type="ARBA" id="ARBA00004651"/>
    </source>
</evidence>
<proteinExistence type="predicted"/>
<evidence type="ECO:0000256" key="6">
    <source>
        <dbReference type="ARBA" id="ARBA00023136"/>
    </source>
</evidence>
<keyword evidence="6 10" id="KW-0472">Membrane</keyword>
<keyword evidence="13" id="KW-1185">Reference proteome</keyword>
<dbReference type="PRINTS" id="PR00237">
    <property type="entry name" value="GPCRRHODOPSN"/>
</dbReference>
<feature type="transmembrane region" description="Helical" evidence="10">
    <location>
        <begin position="38"/>
        <end position="59"/>
    </location>
</feature>
<organism evidence="12 13">
    <name type="scientific">Porites lobata</name>
    <dbReference type="NCBI Taxonomy" id="104759"/>
    <lineage>
        <taxon>Eukaryota</taxon>
        <taxon>Metazoa</taxon>
        <taxon>Cnidaria</taxon>
        <taxon>Anthozoa</taxon>
        <taxon>Hexacorallia</taxon>
        <taxon>Scleractinia</taxon>
        <taxon>Fungiina</taxon>
        <taxon>Poritidae</taxon>
        <taxon>Porites</taxon>
    </lineage>
</organism>
<keyword evidence="4 10" id="KW-1133">Transmembrane helix</keyword>
<evidence type="ECO:0000256" key="10">
    <source>
        <dbReference type="SAM" id="Phobius"/>
    </source>
</evidence>
<keyword evidence="2" id="KW-1003">Cell membrane</keyword>
<feature type="region of interest" description="Disordered" evidence="9">
    <location>
        <begin position="315"/>
        <end position="360"/>
    </location>
</feature>
<evidence type="ECO:0000259" key="11">
    <source>
        <dbReference type="PROSITE" id="PS50262"/>
    </source>
</evidence>
<evidence type="ECO:0000256" key="4">
    <source>
        <dbReference type="ARBA" id="ARBA00022989"/>
    </source>
</evidence>
<protein>
    <recommendedName>
        <fullName evidence="11">G-protein coupled receptors family 1 profile domain-containing protein</fullName>
    </recommendedName>
</protein>
<comment type="caution">
    <text evidence="12">The sequence shown here is derived from an EMBL/GenBank/DDBJ whole genome shotgun (WGS) entry which is preliminary data.</text>
</comment>
<gene>
    <name evidence="12" type="ORF">PLOB_00006577</name>
</gene>
<dbReference type="EMBL" id="CALNXK010000013">
    <property type="protein sequence ID" value="CAH3045053.1"/>
    <property type="molecule type" value="Genomic_DNA"/>
</dbReference>
<feature type="compositionally biased region" description="Polar residues" evidence="9">
    <location>
        <begin position="331"/>
        <end position="341"/>
    </location>
</feature>
<feature type="transmembrane region" description="Helical" evidence="10">
    <location>
        <begin position="79"/>
        <end position="98"/>
    </location>
</feature>
<comment type="subcellular location">
    <subcellularLocation>
        <location evidence="1">Cell membrane</location>
        <topology evidence="1">Multi-pass membrane protein</topology>
    </subcellularLocation>
</comment>
<feature type="transmembrane region" description="Helical" evidence="10">
    <location>
        <begin position="119"/>
        <end position="139"/>
    </location>
</feature>
<evidence type="ECO:0000256" key="7">
    <source>
        <dbReference type="ARBA" id="ARBA00023170"/>
    </source>
</evidence>
<evidence type="ECO:0000313" key="13">
    <source>
        <dbReference type="Proteomes" id="UP001159405"/>
    </source>
</evidence>
<dbReference type="InterPro" id="IPR017452">
    <property type="entry name" value="GPCR_Rhodpsn_7TM"/>
</dbReference>
<sequence length="526" mass="59572">MIVFAVIYGVNVLLGFFGNLLVILVVSIYRRFYHMRYFLLASLALSDFLFTNLITAFRMLAYGIGKWIFGTAWCYGTAYFARFLHLSTVLHLCAVSYERYEAIFKNPLTYDGCITKKRAIVSITLMWIIPAGISLGPFLGWSDYVYNPAIMVCEQKWDMVTTLPLLATTFLVPLGIIVFLNYRVLKVVSRLQSSLKIIPVTVEEQPGTRHPAEQNGQNQSKKQGKVKRERNLHFSDHLARNEEGETAKPPRKHHVIKQGTLNKGSVYAEGGQNPAFEEETEEIQEVTHQPVVAQKNEGSPESRCSSPVQWSRKCSRRKRAMKGTESVKEGFNSTLQSTHSSLNDHRSPQQMANQEKQSQEDDVVVCIVNPHQGKTNKTQTMLRGSSKSNMSKENTGGHNIFQGTERESKPGSHQSDAETIVRQPQDCKAPSAENQRNRHGKTQKRLVKLLKEGKAARDVIIVIGIFLLCYLPTWVSACYRMFGGEQSVEVILSAHSIYATTMFWNPIIYSIRKNDFRQAATRLLRL</sequence>
<feature type="domain" description="G-protein coupled receptors family 1 profile" evidence="11">
    <location>
        <begin position="18"/>
        <end position="509"/>
    </location>
</feature>
<dbReference type="Gene3D" id="1.20.1070.10">
    <property type="entry name" value="Rhodopsin 7-helix transmembrane proteins"/>
    <property type="match status" value="2"/>
</dbReference>
<feature type="compositionally biased region" description="Polar residues" evidence="9">
    <location>
        <begin position="296"/>
        <end position="309"/>
    </location>
</feature>
<evidence type="ECO:0000256" key="9">
    <source>
        <dbReference type="SAM" id="MobiDB-lite"/>
    </source>
</evidence>
<keyword evidence="8" id="KW-0807">Transducer</keyword>
<feature type="compositionally biased region" description="Polar residues" evidence="9">
    <location>
        <begin position="375"/>
        <end position="397"/>
    </location>
</feature>
<dbReference type="PANTHER" id="PTHR24248">
    <property type="entry name" value="ADRENERGIC RECEPTOR-RELATED G-PROTEIN COUPLED RECEPTOR"/>
    <property type="match status" value="1"/>
</dbReference>
<feature type="region of interest" description="Disordered" evidence="9">
    <location>
        <begin position="375"/>
        <end position="442"/>
    </location>
</feature>
<feature type="transmembrane region" description="Helical" evidence="10">
    <location>
        <begin position="6"/>
        <end position="26"/>
    </location>
</feature>
<dbReference type="PROSITE" id="PS50262">
    <property type="entry name" value="G_PROTEIN_RECEP_F1_2"/>
    <property type="match status" value="1"/>
</dbReference>
<name>A0ABN8NAF3_9CNID</name>
<dbReference type="Pfam" id="PF00001">
    <property type="entry name" value="7tm_1"/>
    <property type="match status" value="1"/>
</dbReference>
<dbReference type="CDD" id="cd00637">
    <property type="entry name" value="7tm_classA_rhodopsin-like"/>
    <property type="match status" value="1"/>
</dbReference>
<keyword evidence="7" id="KW-0675">Receptor</keyword>
<reference evidence="12 13" key="1">
    <citation type="submission" date="2022-05" db="EMBL/GenBank/DDBJ databases">
        <authorList>
            <consortium name="Genoscope - CEA"/>
            <person name="William W."/>
        </authorList>
    </citation>
    <scope>NUCLEOTIDE SEQUENCE [LARGE SCALE GENOMIC DNA]</scope>
</reference>
<evidence type="ECO:0000313" key="12">
    <source>
        <dbReference type="EMBL" id="CAH3045053.1"/>
    </source>
</evidence>
<feature type="compositionally biased region" description="Basic and acidic residues" evidence="9">
    <location>
        <begin position="229"/>
        <end position="248"/>
    </location>
</feature>
<feature type="transmembrane region" description="Helical" evidence="10">
    <location>
        <begin position="459"/>
        <end position="482"/>
    </location>
</feature>
<evidence type="ECO:0000256" key="3">
    <source>
        <dbReference type="ARBA" id="ARBA00022692"/>
    </source>
</evidence>
<feature type="region of interest" description="Disordered" evidence="9">
    <location>
        <begin position="205"/>
        <end position="271"/>
    </location>
</feature>
<accession>A0ABN8NAF3</accession>